<dbReference type="GO" id="GO:0005524">
    <property type="term" value="F:ATP binding"/>
    <property type="evidence" value="ECO:0007669"/>
    <property type="project" value="UniProtKB-KW"/>
</dbReference>
<dbReference type="PROSITE" id="PS50011">
    <property type="entry name" value="PROTEIN_KINASE_DOM"/>
    <property type="match status" value="1"/>
</dbReference>
<comment type="caution">
    <text evidence="6">The sequence shown here is derived from an EMBL/GenBank/DDBJ whole genome shotgun (WGS) entry which is preliminary data.</text>
</comment>
<dbReference type="PANTHER" id="PTHR24418">
    <property type="entry name" value="TYROSINE-PROTEIN KINASE"/>
    <property type="match status" value="1"/>
</dbReference>
<dbReference type="GO" id="GO:0016567">
    <property type="term" value="P:protein ubiquitination"/>
    <property type="evidence" value="ECO:0007669"/>
    <property type="project" value="InterPro"/>
</dbReference>
<evidence type="ECO:0008006" key="9">
    <source>
        <dbReference type="Google" id="ProtNLM"/>
    </source>
</evidence>
<evidence type="ECO:0000313" key="6">
    <source>
        <dbReference type="EMBL" id="CAF1145913.1"/>
    </source>
</evidence>
<reference evidence="6" key="1">
    <citation type="submission" date="2021-02" db="EMBL/GenBank/DDBJ databases">
        <authorList>
            <person name="Nowell W R."/>
        </authorList>
    </citation>
    <scope>NUCLEOTIDE SEQUENCE</scope>
</reference>
<dbReference type="PROSITE" id="PS51698">
    <property type="entry name" value="U_BOX"/>
    <property type="match status" value="1"/>
</dbReference>
<evidence type="ECO:0000256" key="1">
    <source>
        <dbReference type="ARBA" id="ARBA00022741"/>
    </source>
</evidence>
<organism evidence="6 8">
    <name type="scientific">Didymodactylos carnosus</name>
    <dbReference type="NCBI Taxonomy" id="1234261"/>
    <lineage>
        <taxon>Eukaryota</taxon>
        <taxon>Metazoa</taxon>
        <taxon>Spiralia</taxon>
        <taxon>Gnathifera</taxon>
        <taxon>Rotifera</taxon>
        <taxon>Eurotatoria</taxon>
        <taxon>Bdelloidea</taxon>
        <taxon>Philodinida</taxon>
        <taxon>Philodinidae</taxon>
        <taxon>Didymodactylos</taxon>
    </lineage>
</organism>
<protein>
    <recommendedName>
        <fullName evidence="9">Non-specific protein-tyrosine kinase</fullName>
    </recommendedName>
</protein>
<dbReference type="Pfam" id="PF04564">
    <property type="entry name" value="U-box"/>
    <property type="match status" value="1"/>
</dbReference>
<dbReference type="AlphaFoldDB" id="A0A8S2E6J5"/>
<feature type="region of interest" description="Disordered" evidence="3">
    <location>
        <begin position="364"/>
        <end position="389"/>
    </location>
</feature>
<name>A0A8S2E6J5_9BILA</name>
<keyword evidence="1" id="KW-0547">Nucleotide-binding</keyword>
<dbReference type="SUPFAM" id="SSF56112">
    <property type="entry name" value="Protein kinase-like (PK-like)"/>
    <property type="match status" value="1"/>
</dbReference>
<accession>A0A8S2E6J5</accession>
<dbReference type="EMBL" id="CAJOBA010028788">
    <property type="protein sequence ID" value="CAF3947478.1"/>
    <property type="molecule type" value="Genomic_DNA"/>
</dbReference>
<feature type="domain" description="U-box" evidence="5">
    <location>
        <begin position="1"/>
        <end position="61"/>
    </location>
</feature>
<dbReference type="PIRSF" id="PIRSF000654">
    <property type="entry name" value="Integrin-linked_kinase"/>
    <property type="match status" value="1"/>
</dbReference>
<dbReference type="InterPro" id="IPR013083">
    <property type="entry name" value="Znf_RING/FYVE/PHD"/>
</dbReference>
<dbReference type="GO" id="GO:0004672">
    <property type="term" value="F:protein kinase activity"/>
    <property type="evidence" value="ECO:0007669"/>
    <property type="project" value="InterPro"/>
</dbReference>
<dbReference type="Proteomes" id="UP000677228">
    <property type="component" value="Unassembled WGS sequence"/>
</dbReference>
<keyword evidence="2" id="KW-0067">ATP-binding</keyword>
<sequence length="389" mass="44906">MFQEPVLAEDGQTYERGAIIQYLHKHKTSPITGQPLSIENLRPNQIVKRMVEQFETDIRAQKYQFQLDVDVTITKRLFQAFGKIVYLAEWVNKQRNRPKIILLKINGTRAMKEASFYVDLSRHPHIVRTYGFVIDTIQEPEIQSIMLLQEYAPRGDFLDIVERSSLAESVLGEIFVQIADAMIYLVHNSVVHGDLACRNVLVFHIDSENPTHSLVKLTDFGLSRGSAIYSPLSSTSSATLLNVVPVRYAAPEVLANSQCQASYSEKSDVFSMDVLMWEAYSRGNMPWYQIETNEEVSRLVISGRRLEQPTRCSDNYWTIMTHCMSERPQDRPKFINLHRNLLQLLFEKRSSVRIRLERNANDIHPWQPLANNPENPPHQRNERTSVSTF</sequence>
<evidence type="ECO:0000313" key="7">
    <source>
        <dbReference type="EMBL" id="CAF3947478.1"/>
    </source>
</evidence>
<dbReference type="InterPro" id="IPR001245">
    <property type="entry name" value="Ser-Thr/Tyr_kinase_cat_dom"/>
</dbReference>
<dbReference type="PROSITE" id="PS00109">
    <property type="entry name" value="PROTEIN_KINASE_TYR"/>
    <property type="match status" value="1"/>
</dbReference>
<dbReference type="Proteomes" id="UP000682733">
    <property type="component" value="Unassembled WGS sequence"/>
</dbReference>
<evidence type="ECO:0000313" key="8">
    <source>
        <dbReference type="Proteomes" id="UP000677228"/>
    </source>
</evidence>
<gene>
    <name evidence="6" type="ORF">OVA965_LOCUS21358</name>
    <name evidence="7" type="ORF">TMI583_LOCUS21997</name>
</gene>
<evidence type="ECO:0000259" key="4">
    <source>
        <dbReference type="PROSITE" id="PS50011"/>
    </source>
</evidence>
<dbReference type="InterPro" id="IPR008266">
    <property type="entry name" value="Tyr_kinase_AS"/>
</dbReference>
<dbReference type="EMBL" id="CAJNOK010011683">
    <property type="protein sequence ID" value="CAF1145913.1"/>
    <property type="molecule type" value="Genomic_DNA"/>
</dbReference>
<dbReference type="Pfam" id="PF07714">
    <property type="entry name" value="PK_Tyr_Ser-Thr"/>
    <property type="match status" value="1"/>
</dbReference>
<evidence type="ECO:0000256" key="2">
    <source>
        <dbReference type="ARBA" id="ARBA00022840"/>
    </source>
</evidence>
<dbReference type="InterPro" id="IPR003613">
    <property type="entry name" value="Ubox_domain"/>
</dbReference>
<evidence type="ECO:0000259" key="5">
    <source>
        <dbReference type="PROSITE" id="PS51698"/>
    </source>
</evidence>
<dbReference type="CDD" id="cd16655">
    <property type="entry name" value="RING-Ubox_WDSUB1-like"/>
    <property type="match status" value="1"/>
</dbReference>
<dbReference type="Gene3D" id="1.10.510.10">
    <property type="entry name" value="Transferase(Phosphotransferase) domain 1"/>
    <property type="match status" value="1"/>
</dbReference>
<proteinExistence type="predicted"/>
<dbReference type="Gene3D" id="3.30.40.10">
    <property type="entry name" value="Zinc/RING finger domain, C3HC4 (zinc finger)"/>
    <property type="match status" value="1"/>
</dbReference>
<dbReference type="GO" id="GO:0004842">
    <property type="term" value="F:ubiquitin-protein transferase activity"/>
    <property type="evidence" value="ECO:0007669"/>
    <property type="project" value="InterPro"/>
</dbReference>
<dbReference type="SUPFAM" id="SSF57850">
    <property type="entry name" value="RING/U-box"/>
    <property type="match status" value="1"/>
</dbReference>
<dbReference type="SMART" id="SM00504">
    <property type="entry name" value="Ubox"/>
    <property type="match status" value="1"/>
</dbReference>
<evidence type="ECO:0000256" key="3">
    <source>
        <dbReference type="SAM" id="MobiDB-lite"/>
    </source>
</evidence>
<dbReference type="InterPro" id="IPR050198">
    <property type="entry name" value="Non-receptor_tyrosine_kinases"/>
</dbReference>
<dbReference type="InterPro" id="IPR000719">
    <property type="entry name" value="Prot_kinase_dom"/>
</dbReference>
<dbReference type="PRINTS" id="PR00109">
    <property type="entry name" value="TYRKINASE"/>
</dbReference>
<dbReference type="InterPro" id="IPR011009">
    <property type="entry name" value="Kinase-like_dom_sf"/>
</dbReference>
<feature type="domain" description="Protein kinase" evidence="4">
    <location>
        <begin position="71"/>
        <end position="346"/>
    </location>
</feature>